<feature type="transmembrane region" description="Helical" evidence="9">
    <location>
        <begin position="101"/>
        <end position="123"/>
    </location>
</feature>
<accession>A0A4S2LNQ7</accession>
<reference evidence="10 11" key="1">
    <citation type="journal article" date="2019" name="BMC Genomics">
        <title>New insights from Opisthorchis felineus genome: update on genomics of the epidemiologically important liver flukes.</title>
        <authorList>
            <person name="Ershov N.I."/>
            <person name="Mordvinov V.A."/>
            <person name="Prokhortchouk E.B."/>
            <person name="Pakharukova M.Y."/>
            <person name="Gunbin K.V."/>
            <person name="Ustyantsev K."/>
            <person name="Genaev M.A."/>
            <person name="Blinov A.G."/>
            <person name="Mazur A."/>
            <person name="Boulygina E."/>
            <person name="Tsygankova S."/>
            <person name="Khrameeva E."/>
            <person name="Chekanov N."/>
            <person name="Fan G."/>
            <person name="Xiao A."/>
            <person name="Zhang H."/>
            <person name="Xu X."/>
            <person name="Yang H."/>
            <person name="Solovyev V."/>
            <person name="Lee S.M."/>
            <person name="Liu X."/>
            <person name="Afonnikov D.A."/>
            <person name="Skryabin K.G."/>
        </authorList>
    </citation>
    <scope>NUCLEOTIDE SEQUENCE [LARGE SCALE GENOMIC DNA]</scope>
    <source>
        <strain evidence="10">AK-0245</strain>
        <tissue evidence="10">Whole organism</tissue>
    </source>
</reference>
<comment type="caution">
    <text evidence="10">The sequence shown here is derived from an EMBL/GenBank/DDBJ whole genome shotgun (WGS) entry which is preliminary data.</text>
</comment>
<evidence type="ECO:0000256" key="1">
    <source>
        <dbReference type="ARBA" id="ARBA00004232"/>
    </source>
</evidence>
<evidence type="ECO:0000256" key="9">
    <source>
        <dbReference type="SAM" id="Phobius"/>
    </source>
</evidence>
<proteinExistence type="inferred from homology"/>
<evidence type="ECO:0000256" key="3">
    <source>
        <dbReference type="ARBA" id="ARBA00014572"/>
    </source>
</evidence>
<keyword evidence="8" id="KW-0539">Nucleus</keyword>
<feature type="transmembrane region" description="Helical" evidence="9">
    <location>
        <begin position="16"/>
        <end position="37"/>
    </location>
</feature>
<dbReference type="OrthoDB" id="5967342at2759"/>
<evidence type="ECO:0000256" key="5">
    <source>
        <dbReference type="ARBA" id="ARBA00022989"/>
    </source>
</evidence>
<feature type="transmembrane region" description="Helical" evidence="9">
    <location>
        <begin position="43"/>
        <end position="64"/>
    </location>
</feature>
<keyword evidence="5 9" id="KW-1133">Transmembrane helix</keyword>
<feature type="transmembrane region" description="Helical" evidence="9">
    <location>
        <begin position="76"/>
        <end position="95"/>
    </location>
</feature>
<feature type="transmembrane region" description="Helical" evidence="9">
    <location>
        <begin position="216"/>
        <end position="235"/>
    </location>
</feature>
<evidence type="ECO:0000256" key="7">
    <source>
        <dbReference type="ARBA" id="ARBA00023180"/>
    </source>
</evidence>
<dbReference type="PANTHER" id="PTHR14437:SF2">
    <property type="entry name" value="TRANSMEMBRANE PROTEIN 168"/>
    <property type="match status" value="1"/>
</dbReference>
<dbReference type="GO" id="GO:0031965">
    <property type="term" value="C:nuclear membrane"/>
    <property type="evidence" value="ECO:0007669"/>
    <property type="project" value="UniProtKB-SubCell"/>
</dbReference>
<evidence type="ECO:0000256" key="8">
    <source>
        <dbReference type="ARBA" id="ARBA00023242"/>
    </source>
</evidence>
<evidence type="ECO:0000256" key="6">
    <source>
        <dbReference type="ARBA" id="ARBA00023136"/>
    </source>
</evidence>
<evidence type="ECO:0000313" key="11">
    <source>
        <dbReference type="Proteomes" id="UP000308267"/>
    </source>
</evidence>
<dbReference type="InterPro" id="IPR029713">
    <property type="entry name" value="TMEM168"/>
</dbReference>
<comment type="subcellular location">
    <subcellularLocation>
        <location evidence="1">Nucleus membrane</location>
        <topology evidence="1">Multi-pass membrane protein</topology>
    </subcellularLocation>
</comment>
<comment type="similarity">
    <text evidence="2">Belongs to the TMEM168 family.</text>
</comment>
<evidence type="ECO:0000313" key="10">
    <source>
        <dbReference type="EMBL" id="TGZ65353.1"/>
    </source>
</evidence>
<keyword evidence="11" id="KW-1185">Reference proteome</keyword>
<organism evidence="10 11">
    <name type="scientific">Opisthorchis felineus</name>
    <dbReference type="NCBI Taxonomy" id="147828"/>
    <lineage>
        <taxon>Eukaryota</taxon>
        <taxon>Metazoa</taxon>
        <taxon>Spiralia</taxon>
        <taxon>Lophotrochozoa</taxon>
        <taxon>Platyhelminthes</taxon>
        <taxon>Trematoda</taxon>
        <taxon>Digenea</taxon>
        <taxon>Opisthorchiida</taxon>
        <taxon>Opisthorchiata</taxon>
        <taxon>Opisthorchiidae</taxon>
        <taxon>Opisthorchis</taxon>
    </lineage>
</organism>
<dbReference type="Proteomes" id="UP000308267">
    <property type="component" value="Unassembled WGS sequence"/>
</dbReference>
<name>A0A4S2LNQ7_OPIFE</name>
<feature type="transmembrane region" description="Helical" evidence="9">
    <location>
        <begin position="174"/>
        <end position="196"/>
    </location>
</feature>
<feature type="transmembrane region" description="Helical" evidence="9">
    <location>
        <begin position="267"/>
        <end position="286"/>
    </location>
</feature>
<evidence type="ECO:0000256" key="4">
    <source>
        <dbReference type="ARBA" id="ARBA00022692"/>
    </source>
</evidence>
<feature type="transmembrane region" description="Helical" evidence="9">
    <location>
        <begin position="365"/>
        <end position="387"/>
    </location>
</feature>
<sequence>MTHFGPWLRQYTPESYSAVVAGSLSLTVLLDLIWLSINAPPSIYVIWSSLILLPFLFVIWLISLRFGPADVFNHAMHFWFGYCVCCLLHFASMHVTVTQSLLPVLSTVVRAFTLLGCLVYEGFSYSDLVQCRSLEVAMWFGFSCGSFLHDNIWRPLQINCVLLVYWFVLRQRSFLCIITLLSQCVHWFLFSIPSWSHPANETDVVSEFQLSKVSSSFYYLSSCVPLFIVYILYLLRFNFIPGLFFCRDLVTRWSSVILSSHYFRTSLLLITVLLQIIFFVCCAISVRPKGFYLLLIPLIIWVFFAWLLIHCIVYISLWHLNRKVTQCVAAHQSLEQHNSDLLRIGAAHGIRHLALVSESSHGAGVLLAILLMICAAHPQGLLAFKLFELCVPVELCLYSVFFELGRTLGGTAAGHGLIMQQLSSDLLRDVHGVVIPQSKQRLSTISQRCFDITQLLRTFFEEFSVRDYGCVYSCGMNTNQSLMMVSEPDGQNTPVTSGRSKVLHSLSCFFRQQLPETGVRFDTYILYHSGPTNQDGDWICEDGTTVDLQSILELWNDVFVETNTSPNRCRLLLVVDSLNTFSWYQRLTNLETPLSVALQTVIISRDANTASTGFFSWIISGLFQSDAARRACLLNDVEQIGKFTDFWVSWNLSLGKHPSTRGVADNTVRPRRPAASVRPSLRAVYTTTGDWVNYTPCKPSFEEMQNCWQNHFPRITWEFFRQFMQEPMNIVDSGDASCWSRFFDLLSRHASRASRGIVRLYRRLFRNLHPPELDTGLGFFLIRKSF</sequence>
<protein>
    <recommendedName>
        <fullName evidence="3">Transmembrane protein 168</fullName>
    </recommendedName>
</protein>
<keyword evidence="6 9" id="KW-0472">Membrane</keyword>
<gene>
    <name evidence="10" type="ORF">CRM22_005901</name>
</gene>
<feature type="transmembrane region" description="Helical" evidence="9">
    <location>
        <begin position="292"/>
        <end position="315"/>
    </location>
</feature>
<keyword evidence="4 9" id="KW-0812">Transmembrane</keyword>
<evidence type="ECO:0000256" key="2">
    <source>
        <dbReference type="ARBA" id="ARBA00007329"/>
    </source>
</evidence>
<keyword evidence="7" id="KW-0325">Glycoprotein</keyword>
<dbReference type="PANTHER" id="PTHR14437">
    <property type="entry name" value="TRANSMEMBRANE PROTEIN 168"/>
    <property type="match status" value="1"/>
</dbReference>
<dbReference type="EMBL" id="SJOL01006490">
    <property type="protein sequence ID" value="TGZ65353.1"/>
    <property type="molecule type" value="Genomic_DNA"/>
</dbReference>
<dbReference type="AlphaFoldDB" id="A0A4S2LNQ7"/>